<dbReference type="PROSITE" id="PS50893">
    <property type="entry name" value="ABC_TRANSPORTER_2"/>
    <property type="match status" value="1"/>
</dbReference>
<dbReference type="Gene3D" id="3.40.50.300">
    <property type="entry name" value="P-loop containing nucleotide triphosphate hydrolases"/>
    <property type="match status" value="1"/>
</dbReference>
<dbReference type="InterPro" id="IPR003593">
    <property type="entry name" value="AAA+_ATPase"/>
</dbReference>
<keyword evidence="4 6" id="KW-0067">ATP-binding</keyword>
<evidence type="ECO:0000313" key="6">
    <source>
        <dbReference type="EMBL" id="HIX77909.1"/>
    </source>
</evidence>
<proteinExistence type="inferred from homology"/>
<dbReference type="PANTHER" id="PTHR42798">
    <property type="entry name" value="LIPOPROTEIN-RELEASING SYSTEM ATP-BINDING PROTEIN LOLD"/>
    <property type="match status" value="1"/>
</dbReference>
<comment type="caution">
    <text evidence="6">The sequence shown here is derived from an EMBL/GenBank/DDBJ whole genome shotgun (WGS) entry which is preliminary data.</text>
</comment>
<evidence type="ECO:0000256" key="1">
    <source>
        <dbReference type="ARBA" id="ARBA00005417"/>
    </source>
</evidence>
<dbReference type="InterPro" id="IPR017911">
    <property type="entry name" value="MacB-like_ATP-bd"/>
</dbReference>
<comment type="similarity">
    <text evidence="1">Belongs to the ABC transporter superfamily.</text>
</comment>
<evidence type="ECO:0000259" key="5">
    <source>
        <dbReference type="PROSITE" id="PS50893"/>
    </source>
</evidence>
<evidence type="ECO:0000313" key="7">
    <source>
        <dbReference type="Proteomes" id="UP000886890"/>
    </source>
</evidence>
<keyword evidence="2" id="KW-0813">Transport</keyword>
<dbReference type="FunFam" id="3.40.50.300:FF:000032">
    <property type="entry name" value="Export ABC transporter ATP-binding protein"/>
    <property type="match status" value="1"/>
</dbReference>
<protein>
    <submittedName>
        <fullName evidence="6">ABC transporter ATP-binding protein</fullName>
    </submittedName>
</protein>
<gene>
    <name evidence="6" type="ORF">H9734_09995</name>
</gene>
<reference evidence="6" key="1">
    <citation type="journal article" date="2021" name="PeerJ">
        <title>Extensive microbial diversity within the chicken gut microbiome revealed by metagenomics and culture.</title>
        <authorList>
            <person name="Gilroy R."/>
            <person name="Ravi A."/>
            <person name="Getino M."/>
            <person name="Pursley I."/>
            <person name="Horton D.L."/>
            <person name="Alikhan N.F."/>
            <person name="Baker D."/>
            <person name="Gharbi K."/>
            <person name="Hall N."/>
            <person name="Watson M."/>
            <person name="Adriaenssens E.M."/>
            <person name="Foster-Nyarko E."/>
            <person name="Jarju S."/>
            <person name="Secka A."/>
            <person name="Antonio M."/>
            <person name="Oren A."/>
            <person name="Chaudhuri R.R."/>
            <person name="La Ragione R."/>
            <person name="Hildebrand F."/>
            <person name="Pallen M.J."/>
        </authorList>
    </citation>
    <scope>NUCLEOTIDE SEQUENCE</scope>
    <source>
        <strain evidence="6">CHK183-1962</strain>
    </source>
</reference>
<evidence type="ECO:0000256" key="4">
    <source>
        <dbReference type="ARBA" id="ARBA00022840"/>
    </source>
</evidence>
<dbReference type="PROSITE" id="PS00211">
    <property type="entry name" value="ABC_TRANSPORTER_1"/>
    <property type="match status" value="1"/>
</dbReference>
<evidence type="ECO:0000256" key="3">
    <source>
        <dbReference type="ARBA" id="ARBA00022741"/>
    </source>
</evidence>
<dbReference type="SUPFAM" id="SSF52540">
    <property type="entry name" value="P-loop containing nucleoside triphosphate hydrolases"/>
    <property type="match status" value="1"/>
</dbReference>
<dbReference type="GO" id="GO:0005524">
    <property type="term" value="F:ATP binding"/>
    <property type="evidence" value="ECO:0007669"/>
    <property type="project" value="UniProtKB-KW"/>
</dbReference>
<name>A0A9D2BJW4_9FIRM</name>
<dbReference type="GO" id="GO:0016887">
    <property type="term" value="F:ATP hydrolysis activity"/>
    <property type="evidence" value="ECO:0007669"/>
    <property type="project" value="InterPro"/>
</dbReference>
<dbReference type="InterPro" id="IPR003439">
    <property type="entry name" value="ABC_transporter-like_ATP-bd"/>
</dbReference>
<reference evidence="6" key="2">
    <citation type="submission" date="2021-04" db="EMBL/GenBank/DDBJ databases">
        <authorList>
            <person name="Gilroy R."/>
        </authorList>
    </citation>
    <scope>NUCLEOTIDE SEQUENCE</scope>
    <source>
        <strain evidence="6">CHK183-1962</strain>
    </source>
</reference>
<dbReference type="GO" id="GO:0022857">
    <property type="term" value="F:transmembrane transporter activity"/>
    <property type="evidence" value="ECO:0007669"/>
    <property type="project" value="UniProtKB-ARBA"/>
</dbReference>
<dbReference type="Proteomes" id="UP000886890">
    <property type="component" value="Unassembled WGS sequence"/>
</dbReference>
<feature type="domain" description="ABC transporter" evidence="5">
    <location>
        <begin position="2"/>
        <end position="226"/>
    </location>
</feature>
<accession>A0A9D2BJW4</accession>
<dbReference type="GO" id="GO:0098796">
    <property type="term" value="C:membrane protein complex"/>
    <property type="evidence" value="ECO:0007669"/>
    <property type="project" value="UniProtKB-ARBA"/>
</dbReference>
<keyword evidence="3" id="KW-0547">Nucleotide-binding</keyword>
<dbReference type="SMART" id="SM00382">
    <property type="entry name" value="AAA"/>
    <property type="match status" value="1"/>
</dbReference>
<evidence type="ECO:0000256" key="2">
    <source>
        <dbReference type="ARBA" id="ARBA00022448"/>
    </source>
</evidence>
<dbReference type="InterPro" id="IPR017871">
    <property type="entry name" value="ABC_transporter-like_CS"/>
</dbReference>
<sequence length="226" mass="24952">MLQMSGICKDYLQGKMTVPVLRDIDFSMEEGEYVAIMGPSGSGKTTLMNIVGCLDQATSGTFFLDGEDISKCSDNRMSDIRLKKIGFVFQNFQLLPRQSALDNVALPLCYAGIAKKERRERAAAALERVGLGDRMEFKPNQLSGGQKQRVAIARAMVNRPRILLADEPTGALDSRSGEQVMKLFESLHSEGVSILMITHDAGIASHAERIVEIRDGRLNNREVETE</sequence>
<dbReference type="EMBL" id="DXEK01000164">
    <property type="protein sequence ID" value="HIX77909.1"/>
    <property type="molecule type" value="Genomic_DNA"/>
</dbReference>
<organism evidence="6 7">
    <name type="scientific">Candidatus Fusicatenibacter merdavium</name>
    <dbReference type="NCBI Taxonomy" id="2838600"/>
    <lineage>
        <taxon>Bacteria</taxon>
        <taxon>Bacillati</taxon>
        <taxon>Bacillota</taxon>
        <taxon>Clostridia</taxon>
        <taxon>Lachnospirales</taxon>
        <taxon>Lachnospiraceae</taxon>
        <taxon>Fusicatenibacter</taxon>
    </lineage>
</organism>
<dbReference type="Pfam" id="PF00005">
    <property type="entry name" value="ABC_tran"/>
    <property type="match status" value="1"/>
</dbReference>
<dbReference type="AlphaFoldDB" id="A0A9D2BJW4"/>
<dbReference type="InterPro" id="IPR027417">
    <property type="entry name" value="P-loop_NTPase"/>
</dbReference>
<dbReference type="CDD" id="cd03255">
    <property type="entry name" value="ABC_MJ0796_LolCDE_FtsE"/>
    <property type="match status" value="1"/>
</dbReference>
<dbReference type="PANTHER" id="PTHR42798:SF2">
    <property type="entry name" value="ABC TRANSPORTER ATP-BINDING PROTEIN MG467-RELATED"/>
    <property type="match status" value="1"/>
</dbReference>